<organism evidence="2 3">
    <name type="scientific">Lactococcus allomyrinae</name>
    <dbReference type="NCBI Taxonomy" id="2419773"/>
    <lineage>
        <taxon>Bacteria</taxon>
        <taxon>Bacillati</taxon>
        <taxon>Bacillota</taxon>
        <taxon>Bacilli</taxon>
        <taxon>Lactobacillales</taxon>
        <taxon>Streptococcaceae</taxon>
        <taxon>Lactococcus</taxon>
    </lineage>
</organism>
<dbReference type="AlphaFoldDB" id="A0A387BEQ6"/>
<protein>
    <submittedName>
        <fullName evidence="2">VOC family protein</fullName>
    </submittedName>
</protein>
<evidence type="ECO:0000313" key="2">
    <source>
        <dbReference type="EMBL" id="AYG00069.1"/>
    </source>
</evidence>
<accession>A0A387BEQ6</accession>
<dbReference type="SUPFAM" id="SSF54593">
    <property type="entry name" value="Glyoxalase/Bleomycin resistance protein/Dihydroxybiphenyl dioxygenase"/>
    <property type="match status" value="1"/>
</dbReference>
<feature type="domain" description="VOC" evidence="1">
    <location>
        <begin position="1"/>
        <end position="120"/>
    </location>
</feature>
<evidence type="ECO:0000259" key="1">
    <source>
        <dbReference type="PROSITE" id="PS51819"/>
    </source>
</evidence>
<dbReference type="InterPro" id="IPR004360">
    <property type="entry name" value="Glyas_Fos-R_dOase_dom"/>
</dbReference>
<sequence>MINHFGIAVKDCMRSKKFYDAALKPLGYKIHRTGTRETGYTDGISQDPFGDFCFFEGEPYPFHYAFEVKSNEAVDEFYKEAIENGGVDNGAPGYRKDYHENYYAAFIIDPDGYRIEAVCHNGQEHGLDRNFLTEIK</sequence>
<dbReference type="InterPro" id="IPR029068">
    <property type="entry name" value="Glyas_Bleomycin-R_OHBP_Dase"/>
</dbReference>
<reference evidence="2 3" key="1">
    <citation type="submission" date="2018-09" db="EMBL/GenBank/DDBJ databases">
        <title>Genome sequencing of strain 1JSPR-7.</title>
        <authorList>
            <person name="Heo J."/>
            <person name="Kim S.-J."/>
            <person name="Kwon S.-W."/>
        </authorList>
    </citation>
    <scope>NUCLEOTIDE SEQUENCE [LARGE SCALE GENOMIC DNA]</scope>
    <source>
        <strain evidence="2 3">1JSPR-7</strain>
    </source>
</reference>
<keyword evidence="3" id="KW-1185">Reference proteome</keyword>
<dbReference type="RefSeq" id="WP_120771457.1">
    <property type="nucleotide sequence ID" value="NZ_CP032627.1"/>
</dbReference>
<proteinExistence type="predicted"/>
<dbReference type="Proteomes" id="UP000269374">
    <property type="component" value="Chromosome"/>
</dbReference>
<dbReference type="KEGG" id="lact:D7I46_02570"/>
<gene>
    <name evidence="2" type="ORF">D7I46_02570</name>
</gene>
<dbReference type="PANTHER" id="PTHR35006:SF2">
    <property type="entry name" value="GLYOXALASE FAMILY PROTEIN (AFU_ORTHOLOGUE AFUA_5G14830)"/>
    <property type="match status" value="1"/>
</dbReference>
<dbReference type="Pfam" id="PF00903">
    <property type="entry name" value="Glyoxalase"/>
    <property type="match status" value="1"/>
</dbReference>
<dbReference type="PROSITE" id="PS51819">
    <property type="entry name" value="VOC"/>
    <property type="match status" value="1"/>
</dbReference>
<dbReference type="EMBL" id="CP032627">
    <property type="protein sequence ID" value="AYG00069.1"/>
    <property type="molecule type" value="Genomic_DNA"/>
</dbReference>
<dbReference type="PANTHER" id="PTHR35006">
    <property type="entry name" value="GLYOXALASE FAMILY PROTEIN (AFU_ORTHOLOGUE AFUA_5G14830)"/>
    <property type="match status" value="1"/>
</dbReference>
<dbReference type="CDD" id="cd07262">
    <property type="entry name" value="VOC_like"/>
    <property type="match status" value="1"/>
</dbReference>
<name>A0A387BEQ6_9LACT</name>
<dbReference type="Gene3D" id="3.10.180.10">
    <property type="entry name" value="2,3-Dihydroxybiphenyl 1,2-Dioxygenase, domain 1"/>
    <property type="match status" value="1"/>
</dbReference>
<evidence type="ECO:0000313" key="3">
    <source>
        <dbReference type="Proteomes" id="UP000269374"/>
    </source>
</evidence>
<dbReference type="OrthoDB" id="9800322at2"/>
<dbReference type="InterPro" id="IPR037523">
    <property type="entry name" value="VOC_core"/>
</dbReference>